<feature type="active site" evidence="15">
    <location>
        <position position="63"/>
    </location>
</feature>
<dbReference type="OrthoDB" id="9800627at2"/>
<dbReference type="Pfam" id="PF00571">
    <property type="entry name" value="CBS"/>
    <property type="match status" value="1"/>
</dbReference>
<evidence type="ECO:0000256" key="15">
    <source>
        <dbReference type="PIRSR" id="PIRSR006404-1"/>
    </source>
</evidence>
<comment type="cofactor">
    <cofactor evidence="14 16">
        <name>Zn(2+)</name>
        <dbReference type="ChEBI" id="CHEBI:29105"/>
    </cofactor>
    <text evidence="14 16">Binds 1 zinc ion per subunit.</text>
</comment>
<keyword evidence="8 14" id="KW-0378">Hydrolase</keyword>
<dbReference type="PIRSF" id="PIRSF006404">
    <property type="entry name" value="UCP006404_Pept_M50_CBS"/>
    <property type="match status" value="1"/>
</dbReference>
<evidence type="ECO:0000256" key="8">
    <source>
        <dbReference type="ARBA" id="ARBA00022801"/>
    </source>
</evidence>
<comment type="similarity">
    <text evidence="2 14">Belongs to the peptidase M50B family.</text>
</comment>
<feature type="transmembrane region" description="Helical" evidence="14">
    <location>
        <begin position="102"/>
        <end position="127"/>
    </location>
</feature>
<evidence type="ECO:0000256" key="16">
    <source>
        <dbReference type="PIRSR" id="PIRSR006404-2"/>
    </source>
</evidence>
<evidence type="ECO:0000256" key="14">
    <source>
        <dbReference type="PIRNR" id="PIRNR006404"/>
    </source>
</evidence>
<keyword evidence="4 14" id="KW-0645">Protease</keyword>
<evidence type="ECO:0000259" key="18">
    <source>
        <dbReference type="Pfam" id="PF02163"/>
    </source>
</evidence>
<keyword evidence="3 14" id="KW-1003">Cell membrane</keyword>
<feature type="transmembrane region" description="Helical" evidence="14">
    <location>
        <begin position="233"/>
        <end position="253"/>
    </location>
</feature>
<accession>A0A5C6FB84</accession>
<dbReference type="GO" id="GO:0006508">
    <property type="term" value="P:proteolysis"/>
    <property type="evidence" value="ECO:0007669"/>
    <property type="project" value="UniProtKB-KW"/>
</dbReference>
<feature type="binding site" evidence="16">
    <location>
        <position position="62"/>
    </location>
    <ligand>
        <name>Zn(2+)</name>
        <dbReference type="ChEBI" id="CHEBI:29105"/>
        <note>catalytic</note>
    </ligand>
</feature>
<comment type="caution">
    <text evidence="19">The sequence shown here is derived from an EMBL/GenBank/DDBJ whole genome shotgun (WGS) entry which is preliminary data.</text>
</comment>
<feature type="binding site" evidence="16">
    <location>
        <position position="66"/>
    </location>
    <ligand>
        <name>Zn(2+)</name>
        <dbReference type="ChEBI" id="CHEBI:29105"/>
        <note>catalytic</note>
    </ligand>
</feature>
<evidence type="ECO:0000256" key="10">
    <source>
        <dbReference type="ARBA" id="ARBA00022989"/>
    </source>
</evidence>
<dbReference type="InterPro" id="IPR000644">
    <property type="entry name" value="CBS_dom"/>
</dbReference>
<dbReference type="PANTHER" id="PTHR39188">
    <property type="entry name" value="MEMBRANE-ASSOCIATED ZINC METALLOPROTEASE M50B"/>
    <property type="match status" value="1"/>
</dbReference>
<dbReference type="InterPro" id="IPR016483">
    <property type="entry name" value="UCP006404_Pept_M50_CBS"/>
</dbReference>
<dbReference type="Pfam" id="PF02163">
    <property type="entry name" value="Peptidase_M50"/>
    <property type="match status" value="1"/>
</dbReference>
<evidence type="ECO:0000313" key="20">
    <source>
        <dbReference type="Proteomes" id="UP000317977"/>
    </source>
</evidence>
<evidence type="ECO:0000256" key="7">
    <source>
        <dbReference type="ARBA" id="ARBA00022737"/>
    </source>
</evidence>
<evidence type="ECO:0000313" key="19">
    <source>
        <dbReference type="EMBL" id="TWU57574.1"/>
    </source>
</evidence>
<dbReference type="AlphaFoldDB" id="A0A5C6FB84"/>
<keyword evidence="11 14" id="KW-0482">Metalloprotease</keyword>
<sequence>MPESLLARRLKLGTFLGIGLYVHWSFSLAILFVAMRSLPLGAVGVAFAIAQLFGVFFCVTLHEYGHAMAARCFGIGTADITLLPIGGVARLRRMPRIPWQELIVAVAGPAVNVVIVILLLIGFAVLASSETIAVISEFVTAMFTGNEVAAQTDEMAMQIFEQPSWVGFAVLMMLVNVILVLFNMIPAFPMDGGRVFRSLLAMVMDYSLATSIASKVGLACAAVMIWVALNADVFSPIPILIAIFIGYAGITEFRQVSLMEKVRGLKVGDVMVQSNRVLPMDTPLGEIARQWRMTPQSVLPISSIVGTVVGTLRLDDVTSALAAGKDTSITAGQLIDYNESVDLLRADDDLSAALAKSGKSVRQIPVVDSSGQLVGMLDLDTMLARRGLSPTTGHIEDVPVRQLDVLS</sequence>
<evidence type="ECO:0000259" key="17">
    <source>
        <dbReference type="Pfam" id="PF00571"/>
    </source>
</evidence>
<organism evidence="19 20">
    <name type="scientific">Rubripirellula reticaptiva</name>
    <dbReference type="NCBI Taxonomy" id="2528013"/>
    <lineage>
        <taxon>Bacteria</taxon>
        <taxon>Pseudomonadati</taxon>
        <taxon>Planctomycetota</taxon>
        <taxon>Planctomycetia</taxon>
        <taxon>Pirellulales</taxon>
        <taxon>Pirellulaceae</taxon>
        <taxon>Rubripirellula</taxon>
    </lineage>
</organism>
<dbReference type="InterPro" id="IPR046342">
    <property type="entry name" value="CBS_dom_sf"/>
</dbReference>
<feature type="domain" description="CBS" evidence="17">
    <location>
        <begin position="344"/>
        <end position="383"/>
    </location>
</feature>
<keyword evidence="9 14" id="KW-0862">Zinc</keyword>
<evidence type="ECO:0000256" key="4">
    <source>
        <dbReference type="ARBA" id="ARBA00022670"/>
    </source>
</evidence>
<evidence type="ECO:0000256" key="11">
    <source>
        <dbReference type="ARBA" id="ARBA00023049"/>
    </source>
</evidence>
<reference evidence="19 20" key="1">
    <citation type="submission" date="2019-02" db="EMBL/GenBank/DDBJ databases">
        <title>Deep-cultivation of Planctomycetes and their phenomic and genomic characterization uncovers novel biology.</title>
        <authorList>
            <person name="Wiegand S."/>
            <person name="Jogler M."/>
            <person name="Boedeker C."/>
            <person name="Pinto D."/>
            <person name="Vollmers J."/>
            <person name="Rivas-Marin E."/>
            <person name="Kohn T."/>
            <person name="Peeters S.H."/>
            <person name="Heuer A."/>
            <person name="Rast P."/>
            <person name="Oberbeckmann S."/>
            <person name="Bunk B."/>
            <person name="Jeske O."/>
            <person name="Meyerdierks A."/>
            <person name="Storesund J.E."/>
            <person name="Kallscheuer N."/>
            <person name="Luecker S."/>
            <person name="Lage O.M."/>
            <person name="Pohl T."/>
            <person name="Merkel B.J."/>
            <person name="Hornburger P."/>
            <person name="Mueller R.-W."/>
            <person name="Bruemmer F."/>
            <person name="Labrenz M."/>
            <person name="Spormann A.M."/>
            <person name="Op Den Camp H."/>
            <person name="Overmann J."/>
            <person name="Amann R."/>
            <person name="Jetten M.S.M."/>
            <person name="Mascher T."/>
            <person name="Medema M.H."/>
            <person name="Devos D.P."/>
            <person name="Kaster A.-K."/>
            <person name="Ovreas L."/>
            <person name="Rohde M."/>
            <person name="Galperin M.Y."/>
            <person name="Jogler C."/>
        </authorList>
    </citation>
    <scope>NUCLEOTIDE SEQUENCE [LARGE SCALE GENOMIC DNA]</scope>
    <source>
        <strain evidence="19 20">Poly59</strain>
    </source>
</reference>
<keyword evidence="12" id="KW-0129">CBS domain</keyword>
<evidence type="ECO:0000256" key="3">
    <source>
        <dbReference type="ARBA" id="ARBA00022475"/>
    </source>
</evidence>
<feature type="transmembrane region" description="Helical" evidence="14">
    <location>
        <begin position="40"/>
        <end position="61"/>
    </location>
</feature>
<dbReference type="GO" id="GO:0046872">
    <property type="term" value="F:metal ion binding"/>
    <property type="evidence" value="ECO:0007669"/>
    <property type="project" value="UniProtKB-UniRule"/>
</dbReference>
<gene>
    <name evidence="19" type="primary">rip3_1</name>
    <name evidence="19" type="ORF">Poly59_04810</name>
</gene>
<dbReference type="GO" id="GO:0008237">
    <property type="term" value="F:metallopeptidase activity"/>
    <property type="evidence" value="ECO:0007669"/>
    <property type="project" value="UniProtKB-UniRule"/>
</dbReference>
<feature type="domain" description="Peptidase M50" evidence="18">
    <location>
        <begin position="52"/>
        <end position="221"/>
    </location>
</feature>
<dbReference type="PANTHER" id="PTHR39188:SF3">
    <property type="entry name" value="STAGE IV SPORULATION PROTEIN FB"/>
    <property type="match status" value="1"/>
</dbReference>
<keyword evidence="13 14" id="KW-0472">Membrane</keyword>
<dbReference type="GO" id="GO:0005886">
    <property type="term" value="C:plasma membrane"/>
    <property type="evidence" value="ECO:0007669"/>
    <property type="project" value="UniProtKB-SubCell"/>
</dbReference>
<dbReference type="EMBL" id="SJPX01000001">
    <property type="protein sequence ID" value="TWU57574.1"/>
    <property type="molecule type" value="Genomic_DNA"/>
</dbReference>
<protein>
    <recommendedName>
        <fullName evidence="14">Zinc metalloprotease</fullName>
    </recommendedName>
</protein>
<keyword evidence="6 14" id="KW-0479">Metal-binding</keyword>
<evidence type="ECO:0000256" key="1">
    <source>
        <dbReference type="ARBA" id="ARBA00004651"/>
    </source>
</evidence>
<evidence type="ECO:0000256" key="5">
    <source>
        <dbReference type="ARBA" id="ARBA00022692"/>
    </source>
</evidence>
<dbReference type="Gene3D" id="3.10.580.10">
    <property type="entry name" value="CBS-domain"/>
    <property type="match status" value="1"/>
</dbReference>
<dbReference type="RefSeq" id="WP_146532455.1">
    <property type="nucleotide sequence ID" value="NZ_SJPX01000001.1"/>
</dbReference>
<keyword evidence="7" id="KW-0677">Repeat</keyword>
<keyword evidence="20" id="KW-1185">Reference proteome</keyword>
<dbReference type="SUPFAM" id="SSF54631">
    <property type="entry name" value="CBS-domain pair"/>
    <property type="match status" value="1"/>
</dbReference>
<comment type="subcellular location">
    <subcellularLocation>
        <location evidence="1 14">Cell membrane</location>
        <topology evidence="1 14">Multi-pass membrane protein</topology>
    </subcellularLocation>
</comment>
<evidence type="ECO:0000256" key="2">
    <source>
        <dbReference type="ARBA" id="ARBA00007931"/>
    </source>
</evidence>
<dbReference type="InterPro" id="IPR008915">
    <property type="entry name" value="Peptidase_M50"/>
</dbReference>
<feature type="transmembrane region" description="Helical" evidence="14">
    <location>
        <begin position="165"/>
        <end position="185"/>
    </location>
</feature>
<dbReference type="Proteomes" id="UP000317977">
    <property type="component" value="Unassembled WGS sequence"/>
</dbReference>
<keyword evidence="5 14" id="KW-0812">Transmembrane</keyword>
<evidence type="ECO:0000256" key="9">
    <source>
        <dbReference type="ARBA" id="ARBA00022833"/>
    </source>
</evidence>
<feature type="transmembrane region" description="Helical" evidence="14">
    <location>
        <begin position="206"/>
        <end position="227"/>
    </location>
</feature>
<evidence type="ECO:0000256" key="6">
    <source>
        <dbReference type="ARBA" id="ARBA00022723"/>
    </source>
</evidence>
<keyword evidence="10 14" id="KW-1133">Transmembrane helix</keyword>
<evidence type="ECO:0000256" key="12">
    <source>
        <dbReference type="ARBA" id="ARBA00023122"/>
    </source>
</evidence>
<name>A0A5C6FB84_9BACT</name>
<evidence type="ECO:0000256" key="13">
    <source>
        <dbReference type="ARBA" id="ARBA00023136"/>
    </source>
</evidence>
<proteinExistence type="inferred from homology"/>
<feature type="binding site" evidence="16">
    <location>
        <position position="191"/>
    </location>
    <ligand>
        <name>Zn(2+)</name>
        <dbReference type="ChEBI" id="CHEBI:29105"/>
        <note>catalytic</note>
    </ligand>
</feature>
<feature type="transmembrane region" description="Helical" evidence="14">
    <location>
        <begin position="12"/>
        <end position="34"/>
    </location>
</feature>